<feature type="domain" description="PTS EIIB type-1" evidence="14">
    <location>
        <begin position="4"/>
        <end position="85"/>
    </location>
</feature>
<evidence type="ECO:0000256" key="2">
    <source>
        <dbReference type="ARBA" id="ARBA00022448"/>
    </source>
</evidence>
<keyword evidence="9 12" id="KW-1133">Transmembrane helix</keyword>
<evidence type="ECO:0000259" key="13">
    <source>
        <dbReference type="PROSITE" id="PS51093"/>
    </source>
</evidence>
<dbReference type="AlphaFoldDB" id="A0A0D6DX64"/>
<evidence type="ECO:0000256" key="3">
    <source>
        <dbReference type="ARBA" id="ARBA00022475"/>
    </source>
</evidence>
<feature type="transmembrane region" description="Helical" evidence="12">
    <location>
        <begin position="271"/>
        <end position="295"/>
    </location>
</feature>
<evidence type="ECO:0000256" key="1">
    <source>
        <dbReference type="ARBA" id="ARBA00004651"/>
    </source>
</evidence>
<evidence type="ECO:0000259" key="15">
    <source>
        <dbReference type="PROSITE" id="PS51103"/>
    </source>
</evidence>
<evidence type="ECO:0000259" key="14">
    <source>
        <dbReference type="PROSITE" id="PS51098"/>
    </source>
</evidence>
<dbReference type="InterPro" id="IPR011055">
    <property type="entry name" value="Dup_hybrid_motif"/>
</dbReference>
<evidence type="ECO:0000256" key="7">
    <source>
        <dbReference type="ARBA" id="ARBA00022692"/>
    </source>
</evidence>
<dbReference type="PANTHER" id="PTHR30175:SF1">
    <property type="entry name" value="PTS SYSTEM ARBUTIN-, CELLOBIOSE-, AND SALICIN-SPECIFIC EIIBC COMPONENT-RELATED"/>
    <property type="match status" value="1"/>
</dbReference>
<dbReference type="Pfam" id="PF00367">
    <property type="entry name" value="PTS_EIIB"/>
    <property type="match status" value="1"/>
</dbReference>
<dbReference type="InterPro" id="IPR050558">
    <property type="entry name" value="PTS_Sugar-Specific_Components"/>
</dbReference>
<feature type="transmembrane region" description="Helical" evidence="12">
    <location>
        <begin position="169"/>
        <end position="186"/>
    </location>
</feature>
<dbReference type="CDD" id="cd00212">
    <property type="entry name" value="PTS_IIB_glc"/>
    <property type="match status" value="1"/>
</dbReference>
<name>A0A0D6DX64_9LACT</name>
<dbReference type="InterPro" id="IPR001127">
    <property type="entry name" value="PTS_EIIA_1_perm"/>
</dbReference>
<evidence type="ECO:0000313" key="16">
    <source>
        <dbReference type="EMBL" id="CEN28549.1"/>
    </source>
</evidence>
<feature type="transmembrane region" description="Helical" evidence="12">
    <location>
        <begin position="111"/>
        <end position="131"/>
    </location>
</feature>
<dbReference type="InterPro" id="IPR003352">
    <property type="entry name" value="PTS_EIIC"/>
</dbReference>
<dbReference type="PANTHER" id="PTHR30175">
    <property type="entry name" value="PHOSPHOTRANSFERASE SYSTEM TRANSPORT PROTEIN"/>
    <property type="match status" value="1"/>
</dbReference>
<dbReference type="SUPFAM" id="SSF51261">
    <property type="entry name" value="Duplicated hybrid motif"/>
    <property type="match status" value="1"/>
</dbReference>
<dbReference type="GO" id="GO:0005886">
    <property type="term" value="C:plasma membrane"/>
    <property type="evidence" value="ECO:0007669"/>
    <property type="project" value="UniProtKB-SubCell"/>
</dbReference>
<keyword evidence="5" id="KW-0808">Transferase</keyword>
<evidence type="ECO:0000256" key="8">
    <source>
        <dbReference type="ARBA" id="ARBA00022777"/>
    </source>
</evidence>
<keyword evidence="4" id="KW-0762">Sugar transport</keyword>
<dbReference type="RefSeq" id="WP_047915664.1">
    <property type="nucleotide sequence ID" value="NZ_LN774769.1"/>
</dbReference>
<dbReference type="PROSITE" id="PS51098">
    <property type="entry name" value="PTS_EIIB_TYPE_1"/>
    <property type="match status" value="1"/>
</dbReference>
<dbReference type="Pfam" id="PF02378">
    <property type="entry name" value="PTS_EIIC"/>
    <property type="match status" value="1"/>
</dbReference>
<reference evidence="17" key="1">
    <citation type="submission" date="2015-01" db="EMBL/GenBank/DDBJ databases">
        <authorList>
            <person name="Andreevskaya M."/>
        </authorList>
    </citation>
    <scope>NUCLEOTIDE SEQUENCE [LARGE SCALE GENOMIC DNA]</scope>
    <source>
        <strain evidence="17">MKFS47</strain>
    </source>
</reference>
<feature type="domain" description="PTS EIIA type-1" evidence="13">
    <location>
        <begin position="478"/>
        <end position="582"/>
    </location>
</feature>
<dbReference type="GO" id="GO:0016301">
    <property type="term" value="F:kinase activity"/>
    <property type="evidence" value="ECO:0007669"/>
    <property type="project" value="UniProtKB-KW"/>
</dbReference>
<keyword evidence="3" id="KW-1003">Cell membrane</keyword>
<keyword evidence="2" id="KW-0813">Transport</keyword>
<keyword evidence="7 12" id="KW-0812">Transmembrane</keyword>
<evidence type="ECO:0000256" key="4">
    <source>
        <dbReference type="ARBA" id="ARBA00022597"/>
    </source>
</evidence>
<comment type="caution">
    <text evidence="11">Lacks conserved residue(s) required for the propagation of feature annotation.</text>
</comment>
<dbReference type="Gene3D" id="3.30.1360.60">
    <property type="entry name" value="Glucose permease domain IIB"/>
    <property type="match status" value="1"/>
</dbReference>
<dbReference type="SUPFAM" id="SSF55604">
    <property type="entry name" value="Glucose permease domain IIB"/>
    <property type="match status" value="1"/>
</dbReference>
<evidence type="ECO:0000256" key="11">
    <source>
        <dbReference type="PROSITE-ProRule" id="PRU00421"/>
    </source>
</evidence>
<dbReference type="InterPro" id="IPR001996">
    <property type="entry name" value="PTS_IIB_1"/>
</dbReference>
<dbReference type="GO" id="GO:0090589">
    <property type="term" value="F:protein-phosphocysteine-trehalose phosphotransferase system transporter activity"/>
    <property type="evidence" value="ECO:0007669"/>
    <property type="project" value="TreeGrafter"/>
</dbReference>
<protein>
    <submittedName>
        <fullName evidence="16">PTS system beta-glucoside-specific EIIBCA component BglP3</fullName>
    </submittedName>
</protein>
<dbReference type="GO" id="GO:0009401">
    <property type="term" value="P:phosphoenolpyruvate-dependent sugar phosphotransferase system"/>
    <property type="evidence" value="ECO:0007669"/>
    <property type="project" value="UniProtKB-KW"/>
</dbReference>
<evidence type="ECO:0000256" key="5">
    <source>
        <dbReference type="ARBA" id="ARBA00022679"/>
    </source>
</evidence>
<feature type="transmembrane region" description="Helical" evidence="12">
    <location>
        <begin position="206"/>
        <end position="223"/>
    </location>
</feature>
<dbReference type="Proteomes" id="UP000033166">
    <property type="component" value="Chromosome I"/>
</dbReference>
<gene>
    <name evidence="16" type="primary">bglP3</name>
    <name evidence="16" type="ORF">LACPI_1349</name>
</gene>
<feature type="domain" description="PTS EIIC type-1" evidence="15">
    <location>
        <begin position="102"/>
        <end position="454"/>
    </location>
</feature>
<dbReference type="EMBL" id="LN774769">
    <property type="protein sequence ID" value="CEN28549.1"/>
    <property type="molecule type" value="Genomic_DNA"/>
</dbReference>
<dbReference type="Gene3D" id="2.70.70.10">
    <property type="entry name" value="Glucose Permease (Domain IIA)"/>
    <property type="match status" value="1"/>
</dbReference>
<dbReference type="InterPro" id="IPR013013">
    <property type="entry name" value="PTS_EIIC_1"/>
</dbReference>
<dbReference type="InterPro" id="IPR018113">
    <property type="entry name" value="PTrfase_EIIB_Cys"/>
</dbReference>
<keyword evidence="10 12" id="KW-0472">Membrane</keyword>
<dbReference type="GO" id="GO:0008982">
    <property type="term" value="F:protein-N(PI)-phosphohistidine-sugar phosphotransferase activity"/>
    <property type="evidence" value="ECO:0007669"/>
    <property type="project" value="InterPro"/>
</dbReference>
<dbReference type="HOGENOM" id="CLU_012312_2_3_9"/>
<dbReference type="GO" id="GO:0015771">
    <property type="term" value="P:trehalose transport"/>
    <property type="evidence" value="ECO:0007669"/>
    <property type="project" value="TreeGrafter"/>
</dbReference>
<evidence type="ECO:0000256" key="10">
    <source>
        <dbReference type="ARBA" id="ARBA00023136"/>
    </source>
</evidence>
<keyword evidence="6" id="KW-0598">Phosphotransferase system</keyword>
<evidence type="ECO:0000256" key="6">
    <source>
        <dbReference type="ARBA" id="ARBA00022683"/>
    </source>
</evidence>
<dbReference type="InterPro" id="IPR036878">
    <property type="entry name" value="Glu_permease_IIB"/>
</dbReference>
<sequence>MDVKHTATQIIKYVGGKKNIRHFEYYATRLLFTLKDNSLINIAKLEALDRVIGVEKSDQCQIIIGNGSLSIYDELLCQLSDLSDHQQDIDGQDKHWGADLLDFVMSIFQPLLPAVASGSILKAALLFTSMLGLTNTSNATYQLLYVVAGAPLYLLPILVAITTANKLKVNQIVAVSLVGALLLPELTTMLSEGAKFMGVGIENVPYASQVLPAILAVLLYAEFEQFLIRVSPKPLRTFFAPMMSLLFIVPFTLLVLGPFGYNMGSVLSAGIFWLYGHIGWLAVAILAALLPFMVVTGMHKAIVPYASATLTKTGSELLYLPASLAHNISEAGASFAVALKTKDPHLKSTALFAGISALFGFTEPALYGVTMFNQRVLYGVMTSSFIGGGIAGFFTVKAFTLLSPGIANIRMFINRGHAMNFTWALVALAASFVISFIMVLVIYKEDKISEAVKRAQASETTLNSPLLGKVIALSDVTDKIFSSSMVNKGIAIIPENGDLLAPIDGVISILFPTQNALVLTTEDGAEILCHIGVDTVQLSSSYFSSDIKQGDQVKQGQRLIHFDLEKMKQDGHDTTVICLLTNLEDYEVEPHNISRKVVTSQAVLTLMPNEQ</sequence>
<dbReference type="Pfam" id="PF00358">
    <property type="entry name" value="PTS_EIIA_1"/>
    <property type="match status" value="1"/>
</dbReference>
<feature type="transmembrane region" description="Helical" evidence="12">
    <location>
        <begin position="421"/>
        <end position="443"/>
    </location>
</feature>
<proteinExistence type="predicted"/>
<feature type="transmembrane region" description="Helical" evidence="12">
    <location>
        <begin position="235"/>
        <end position="259"/>
    </location>
</feature>
<organism evidence="16 17">
    <name type="scientific">Pseudolactococcus piscium MKFS47</name>
    <dbReference type="NCBI Taxonomy" id="297352"/>
    <lineage>
        <taxon>Bacteria</taxon>
        <taxon>Bacillati</taxon>
        <taxon>Bacillota</taxon>
        <taxon>Bacilli</taxon>
        <taxon>Lactobacillales</taxon>
        <taxon>Streptococcaceae</taxon>
        <taxon>Pseudolactococcus</taxon>
    </lineage>
</organism>
<feature type="transmembrane region" description="Helical" evidence="12">
    <location>
        <begin position="350"/>
        <end position="370"/>
    </location>
</feature>
<accession>A0A0D6DX64</accession>
<dbReference type="STRING" id="1364.LP2241_30362"/>
<evidence type="ECO:0000313" key="17">
    <source>
        <dbReference type="Proteomes" id="UP000033166"/>
    </source>
</evidence>
<feature type="transmembrane region" description="Helical" evidence="12">
    <location>
        <begin position="376"/>
        <end position="400"/>
    </location>
</feature>
<dbReference type="FunFam" id="2.70.70.10:FF:000001">
    <property type="entry name" value="PTS system glucose-specific IIA component"/>
    <property type="match status" value="1"/>
</dbReference>
<keyword evidence="8" id="KW-0418">Kinase</keyword>
<dbReference type="PROSITE" id="PS51103">
    <property type="entry name" value="PTS_EIIC_TYPE_1"/>
    <property type="match status" value="1"/>
</dbReference>
<evidence type="ECO:0000256" key="12">
    <source>
        <dbReference type="SAM" id="Phobius"/>
    </source>
</evidence>
<dbReference type="NCBIfam" id="TIGR00830">
    <property type="entry name" value="PTBA"/>
    <property type="match status" value="1"/>
</dbReference>
<comment type="subcellular location">
    <subcellularLocation>
        <location evidence="1">Cell membrane</location>
        <topology evidence="1">Multi-pass membrane protein</topology>
    </subcellularLocation>
</comment>
<dbReference type="KEGG" id="lpk:LACPI_1349"/>
<evidence type="ECO:0000256" key="9">
    <source>
        <dbReference type="ARBA" id="ARBA00022989"/>
    </source>
</evidence>
<dbReference type="PROSITE" id="PS51093">
    <property type="entry name" value="PTS_EIIA_TYPE_1"/>
    <property type="match status" value="1"/>
</dbReference>
<feature type="transmembrane region" description="Helical" evidence="12">
    <location>
        <begin position="143"/>
        <end position="162"/>
    </location>
</feature>